<evidence type="ECO:0000259" key="2">
    <source>
        <dbReference type="Pfam" id="PF14479"/>
    </source>
</evidence>
<gene>
    <name evidence="4" type="ORF">B0J15DRAFT_509776</name>
</gene>
<proteinExistence type="predicted"/>
<dbReference type="EMBL" id="JAGTJS010000004">
    <property type="protein sequence ID" value="KAH7271728.1"/>
    <property type="molecule type" value="Genomic_DNA"/>
</dbReference>
<dbReference type="AlphaFoldDB" id="A0A9P9L0H4"/>
<evidence type="ECO:0000256" key="1">
    <source>
        <dbReference type="ARBA" id="ARBA00022737"/>
    </source>
</evidence>
<evidence type="ECO:0000259" key="3">
    <source>
        <dbReference type="Pfam" id="PF24883"/>
    </source>
</evidence>
<reference evidence="4" key="1">
    <citation type="journal article" date="2021" name="Nat. Commun.">
        <title>Genetic determinants of endophytism in the Arabidopsis root mycobiome.</title>
        <authorList>
            <person name="Mesny F."/>
            <person name="Miyauchi S."/>
            <person name="Thiergart T."/>
            <person name="Pickel B."/>
            <person name="Atanasova L."/>
            <person name="Karlsson M."/>
            <person name="Huettel B."/>
            <person name="Barry K.W."/>
            <person name="Haridas S."/>
            <person name="Chen C."/>
            <person name="Bauer D."/>
            <person name="Andreopoulos W."/>
            <person name="Pangilinan J."/>
            <person name="LaButti K."/>
            <person name="Riley R."/>
            <person name="Lipzen A."/>
            <person name="Clum A."/>
            <person name="Drula E."/>
            <person name="Henrissat B."/>
            <person name="Kohler A."/>
            <person name="Grigoriev I.V."/>
            <person name="Martin F.M."/>
            <person name="Hacquard S."/>
        </authorList>
    </citation>
    <scope>NUCLEOTIDE SEQUENCE</scope>
    <source>
        <strain evidence="4">FSSC 5 MPI-SDFR-AT-0091</strain>
    </source>
</reference>
<dbReference type="InterPro" id="IPR027417">
    <property type="entry name" value="P-loop_NTPase"/>
</dbReference>
<dbReference type="SUPFAM" id="SSF52540">
    <property type="entry name" value="P-loop containing nucleoside triphosphate hydrolases"/>
    <property type="match status" value="1"/>
</dbReference>
<dbReference type="InterPro" id="IPR029498">
    <property type="entry name" value="HeLo_dom"/>
</dbReference>
<keyword evidence="4" id="KW-0034">Amyloid</keyword>
<evidence type="ECO:0000313" key="5">
    <source>
        <dbReference type="Proteomes" id="UP000736672"/>
    </source>
</evidence>
<dbReference type="InterPro" id="IPR038305">
    <property type="entry name" value="HeLo_sf"/>
</dbReference>
<protein>
    <submittedName>
        <fullName evidence="4">Prion-inhibition and propagation-domain-containing protein</fullName>
    </submittedName>
</protein>
<keyword evidence="5" id="KW-1185">Reference proteome</keyword>
<feature type="domain" description="Prion-inhibition and propagation HeLo" evidence="2">
    <location>
        <begin position="5"/>
        <end position="215"/>
    </location>
</feature>
<sequence length="771" mass="87845">MDIAGLTVGAVALIGTFKDCIDLYSMISAARSLGKDAALLETKLDVEKMLFFQWADRVGLVKPQEWDKRLDDETLNATVAGVLSSIKTLLGEGKALQTRYGLERRDLSIGETSFIDDTTKASTPRMERLLRNFEKLNLSSSTPEGGTETKSFKVKDRWCWVVRDKDKFDQLIQELFYFNSRLDTLVPDNNNTRSTLTLTEEDLVDIRSIPHLKLIFKAAPGIPYVLEAVKRAIRTANQNRILQRLWFRRIEDRRETVSGAHAGTFSWALNPPDQAQEWNNLCDWLRKENSGLYWLAGKAGSGKSTLMKYLHGHSRTQKLLKEWAAASDLTLIDFFFYQLGMPEQKSQEGLFRGLLYQVLSQHPDLIETVMPKMWKEALATEDDPKEEISMPSVREMQTGLLDFAKSQSGKLFLFIDGLDEYDGRPIDAAAFIEELGKLDGVKILVSSRPLSDFVAAFQGKPKMNLQDLTRRDIENYVDDTITHHPYMTRLALEDPKGSSELIRDFNLKSSGVFLWVVLACRSVLEGFAAFDSISDLKLRVHRIPPELEELFRHMLHRIDPRYRNESVRLLRLVFDNQTKEDVGSIPTLGLALSERRGFRSGWDEPSAPELSIHQKRIKCQMMEGRLRSRCYGLVEIQRTRASSSCIVPFTSSFALRMYGTQSGCKSTMMHSTLTPFYQRFGSRSQAWGSKETWPTRTSASTMPCFISTIPRWTKTRHPSWQPTFLDSRLFSKEAVMVRFGMKRGKGHYTGRAVVISTMTSLSGLLLRPKWG</sequence>
<dbReference type="Gene3D" id="1.20.120.1020">
    <property type="entry name" value="Prion-inhibition and propagation, HeLo domain"/>
    <property type="match status" value="1"/>
</dbReference>
<comment type="caution">
    <text evidence="4">The sequence shown here is derived from an EMBL/GenBank/DDBJ whole genome shotgun (WGS) entry which is preliminary data.</text>
</comment>
<name>A0A9P9L0H4_FUSSL</name>
<accession>A0A9P9L0H4</accession>
<keyword evidence="1" id="KW-0677">Repeat</keyword>
<dbReference type="InterPro" id="IPR056884">
    <property type="entry name" value="NPHP3-like_N"/>
</dbReference>
<evidence type="ECO:0000313" key="4">
    <source>
        <dbReference type="EMBL" id="KAH7271728.1"/>
    </source>
</evidence>
<dbReference type="Proteomes" id="UP000736672">
    <property type="component" value="Unassembled WGS sequence"/>
</dbReference>
<dbReference type="Pfam" id="PF24883">
    <property type="entry name" value="NPHP3_N"/>
    <property type="match status" value="1"/>
</dbReference>
<feature type="domain" description="Nephrocystin 3-like N-terminal" evidence="3">
    <location>
        <begin position="280"/>
        <end position="448"/>
    </location>
</feature>
<dbReference type="Pfam" id="PF14479">
    <property type="entry name" value="HeLo"/>
    <property type="match status" value="1"/>
</dbReference>
<dbReference type="PANTHER" id="PTHR10039:SF5">
    <property type="entry name" value="NACHT DOMAIN-CONTAINING PROTEIN"/>
    <property type="match status" value="1"/>
</dbReference>
<organism evidence="4 5">
    <name type="scientific">Fusarium solani</name>
    <name type="common">Filamentous fungus</name>
    <dbReference type="NCBI Taxonomy" id="169388"/>
    <lineage>
        <taxon>Eukaryota</taxon>
        <taxon>Fungi</taxon>
        <taxon>Dikarya</taxon>
        <taxon>Ascomycota</taxon>
        <taxon>Pezizomycotina</taxon>
        <taxon>Sordariomycetes</taxon>
        <taxon>Hypocreomycetidae</taxon>
        <taxon>Hypocreales</taxon>
        <taxon>Nectriaceae</taxon>
        <taxon>Fusarium</taxon>
        <taxon>Fusarium solani species complex</taxon>
    </lineage>
</organism>
<dbReference type="Gene3D" id="3.40.50.300">
    <property type="entry name" value="P-loop containing nucleotide triphosphate hydrolases"/>
    <property type="match status" value="1"/>
</dbReference>
<dbReference type="PANTHER" id="PTHR10039">
    <property type="entry name" value="AMELOGENIN"/>
    <property type="match status" value="1"/>
</dbReference>
<keyword evidence="4" id="KW-0640">Prion</keyword>
<dbReference type="OrthoDB" id="443402at2759"/>